<feature type="transmembrane region" description="Helical" evidence="7">
    <location>
        <begin position="79"/>
        <end position="105"/>
    </location>
</feature>
<feature type="transmembrane region" description="Helical" evidence="7">
    <location>
        <begin position="422"/>
        <end position="440"/>
    </location>
</feature>
<dbReference type="GO" id="GO:0005351">
    <property type="term" value="F:carbohydrate:proton symporter activity"/>
    <property type="evidence" value="ECO:0007669"/>
    <property type="project" value="TreeGrafter"/>
</dbReference>
<keyword evidence="3" id="KW-0813">Transport</keyword>
<keyword evidence="4 7" id="KW-0812">Transmembrane</keyword>
<comment type="caution">
    <text evidence="9">The sequence shown here is derived from an EMBL/GenBank/DDBJ whole genome shotgun (WGS) entry which is preliminary data.</text>
</comment>
<dbReference type="InterPro" id="IPR003663">
    <property type="entry name" value="Sugar/inositol_transpt"/>
</dbReference>
<name>A0A8H7TDV5_9HELO</name>
<evidence type="ECO:0000313" key="9">
    <source>
        <dbReference type="EMBL" id="KAG4417999.1"/>
    </source>
</evidence>
<dbReference type="PANTHER" id="PTHR48022">
    <property type="entry name" value="PLASTIDIC GLUCOSE TRANSPORTER 4"/>
    <property type="match status" value="1"/>
</dbReference>
<accession>A0A8H7TDV5</accession>
<feature type="transmembrane region" description="Helical" evidence="7">
    <location>
        <begin position="287"/>
        <end position="311"/>
    </location>
</feature>
<feature type="transmembrane region" description="Helical" evidence="7">
    <location>
        <begin position="20"/>
        <end position="38"/>
    </location>
</feature>
<feature type="transmembrane region" description="Helical" evidence="7">
    <location>
        <begin position="389"/>
        <end position="410"/>
    </location>
</feature>
<feature type="transmembrane region" description="Helical" evidence="7">
    <location>
        <begin position="151"/>
        <end position="172"/>
    </location>
</feature>
<keyword evidence="6 7" id="KW-0472">Membrane</keyword>
<evidence type="ECO:0000256" key="1">
    <source>
        <dbReference type="ARBA" id="ARBA00004141"/>
    </source>
</evidence>
<dbReference type="EMBL" id="JAFJYH010000140">
    <property type="protein sequence ID" value="KAG4417999.1"/>
    <property type="molecule type" value="Genomic_DNA"/>
</dbReference>
<dbReference type="PROSITE" id="PS00217">
    <property type="entry name" value="SUGAR_TRANSPORT_2"/>
    <property type="match status" value="1"/>
</dbReference>
<organism evidence="9 10">
    <name type="scientific">Cadophora malorum</name>
    <dbReference type="NCBI Taxonomy" id="108018"/>
    <lineage>
        <taxon>Eukaryota</taxon>
        <taxon>Fungi</taxon>
        <taxon>Dikarya</taxon>
        <taxon>Ascomycota</taxon>
        <taxon>Pezizomycotina</taxon>
        <taxon>Leotiomycetes</taxon>
        <taxon>Helotiales</taxon>
        <taxon>Ploettnerulaceae</taxon>
        <taxon>Cadophora</taxon>
    </lineage>
</organism>
<protein>
    <recommendedName>
        <fullName evidence="8">Major facilitator superfamily (MFS) profile domain-containing protein</fullName>
    </recommendedName>
</protein>
<feature type="transmembrane region" description="Helical" evidence="7">
    <location>
        <begin position="452"/>
        <end position="473"/>
    </location>
</feature>
<gene>
    <name evidence="9" type="ORF">IFR04_008893</name>
</gene>
<evidence type="ECO:0000256" key="7">
    <source>
        <dbReference type="SAM" id="Phobius"/>
    </source>
</evidence>
<dbReference type="InterPro" id="IPR020846">
    <property type="entry name" value="MFS_dom"/>
</dbReference>
<dbReference type="Gene3D" id="1.20.1250.20">
    <property type="entry name" value="MFS general substrate transporter like domains"/>
    <property type="match status" value="2"/>
</dbReference>
<keyword evidence="5 7" id="KW-1133">Transmembrane helix</keyword>
<dbReference type="AlphaFoldDB" id="A0A8H7TDV5"/>
<dbReference type="PANTHER" id="PTHR48022:SF42">
    <property type="entry name" value="MAJOR FACILITATOR SUPERFAMILY (MFS) PROFILE DOMAIN-CONTAINING PROTEIN"/>
    <property type="match status" value="1"/>
</dbReference>
<dbReference type="PROSITE" id="PS50850">
    <property type="entry name" value="MFS"/>
    <property type="match status" value="1"/>
</dbReference>
<feature type="transmembrane region" description="Helical" evidence="7">
    <location>
        <begin position="117"/>
        <end position="139"/>
    </location>
</feature>
<dbReference type="InterPro" id="IPR005828">
    <property type="entry name" value="MFS_sugar_transport-like"/>
</dbReference>
<evidence type="ECO:0000259" key="8">
    <source>
        <dbReference type="PROSITE" id="PS50850"/>
    </source>
</evidence>
<feature type="transmembrane region" description="Helical" evidence="7">
    <location>
        <begin position="245"/>
        <end position="267"/>
    </location>
</feature>
<dbReference type="InterPro" id="IPR005829">
    <property type="entry name" value="Sugar_transporter_CS"/>
</dbReference>
<evidence type="ECO:0000256" key="4">
    <source>
        <dbReference type="ARBA" id="ARBA00022692"/>
    </source>
</evidence>
<comment type="similarity">
    <text evidence="2">Belongs to the major facilitator superfamily. Sugar transporter (TC 2.A.1.1) family.</text>
</comment>
<evidence type="ECO:0000256" key="2">
    <source>
        <dbReference type="ARBA" id="ARBA00010992"/>
    </source>
</evidence>
<feature type="domain" description="Major facilitator superfamily (MFS) profile" evidence="8">
    <location>
        <begin position="1"/>
        <end position="479"/>
    </location>
</feature>
<keyword evidence="10" id="KW-1185">Reference proteome</keyword>
<evidence type="ECO:0000256" key="3">
    <source>
        <dbReference type="ARBA" id="ARBA00022448"/>
    </source>
</evidence>
<dbReference type="Pfam" id="PF00083">
    <property type="entry name" value="Sugar_tr"/>
    <property type="match status" value="2"/>
</dbReference>
<dbReference type="Proteomes" id="UP000664132">
    <property type="component" value="Unassembled WGS sequence"/>
</dbReference>
<reference evidence="9" key="1">
    <citation type="submission" date="2021-02" db="EMBL/GenBank/DDBJ databases">
        <title>Genome sequence Cadophora malorum strain M34.</title>
        <authorList>
            <person name="Stefanovic E."/>
            <person name="Vu D."/>
            <person name="Scully C."/>
            <person name="Dijksterhuis J."/>
            <person name="Roader J."/>
            <person name="Houbraken J."/>
        </authorList>
    </citation>
    <scope>NUCLEOTIDE SEQUENCE</scope>
    <source>
        <strain evidence="9">M34</strain>
    </source>
</reference>
<sequence length="517" mass="57131">MGCFNLHASNTDDPPEVRNWRIHIIALIASMGSVAMGYDTSVIGGTMALDSFRRDFGLADVSAHTRDTLQGNITAANGVIALIIAGRAIAGLGIGAVSLLVPVYIAETSPPSIRGRLVGIFEVLSQGGGMLGFWINYAVNRTISVEGKTQWIVPLSLQLIPGALLFFGIMFCPESPRWYAKKDRWEEAGKTLSQIRHLDESHPYIQRELSDIREQIVMSTPANGQPMKKMDMLKRLCQKGTRNRIAIGLFLMACQNLTGVNIITYYSPRIFETLGITGTDTKLFATGFYGIAKTLGMIVFVCIVHVLMVLVSTDCPSSLYILSKKWGVERDLSGVLLSARFRCGTSEPMVRSFLSRTHMTLADQCFEVMRADPASAAAKGVVSQSGAGYLAMVCVYLYGFIYCMTWQGITWVYCSEIFPFDIRLLCVAITTADQWLWSFVISRTTPYMITSLGYGTYMFFGSLMVLMGIWAWWAVPETKGKTLEEMEALFGVPAAVEAAGYQKEKVECLEDIHHSKV</sequence>
<comment type="subcellular location">
    <subcellularLocation>
        <location evidence="1">Membrane</location>
        <topology evidence="1">Multi-pass membrane protein</topology>
    </subcellularLocation>
</comment>
<proteinExistence type="inferred from homology"/>
<dbReference type="PRINTS" id="PR00171">
    <property type="entry name" value="SUGRTRNSPORT"/>
</dbReference>
<dbReference type="OrthoDB" id="508119at2759"/>
<evidence type="ECO:0000256" key="6">
    <source>
        <dbReference type="ARBA" id="ARBA00023136"/>
    </source>
</evidence>
<evidence type="ECO:0000256" key="5">
    <source>
        <dbReference type="ARBA" id="ARBA00022989"/>
    </source>
</evidence>
<evidence type="ECO:0000313" key="10">
    <source>
        <dbReference type="Proteomes" id="UP000664132"/>
    </source>
</evidence>
<dbReference type="InterPro" id="IPR036259">
    <property type="entry name" value="MFS_trans_sf"/>
</dbReference>
<dbReference type="SUPFAM" id="SSF103473">
    <property type="entry name" value="MFS general substrate transporter"/>
    <property type="match status" value="1"/>
</dbReference>
<dbReference type="InterPro" id="IPR050360">
    <property type="entry name" value="MFS_Sugar_Transporters"/>
</dbReference>
<dbReference type="GO" id="GO:0016020">
    <property type="term" value="C:membrane"/>
    <property type="evidence" value="ECO:0007669"/>
    <property type="project" value="UniProtKB-SubCell"/>
</dbReference>